<dbReference type="EMBL" id="MU864974">
    <property type="protein sequence ID" value="KAK4462288.1"/>
    <property type="molecule type" value="Genomic_DNA"/>
</dbReference>
<feature type="repeat" description="ANK" evidence="1">
    <location>
        <begin position="967"/>
        <end position="999"/>
    </location>
</feature>
<proteinExistence type="predicted"/>
<evidence type="ECO:0000256" key="1">
    <source>
        <dbReference type="PROSITE-ProRule" id="PRU00023"/>
    </source>
</evidence>
<dbReference type="Proteomes" id="UP001321749">
    <property type="component" value="Unassembled WGS sequence"/>
</dbReference>
<name>A0AAV9HNB2_9PEZI</name>
<reference evidence="5" key="2">
    <citation type="submission" date="2023-06" db="EMBL/GenBank/DDBJ databases">
        <authorList>
            <consortium name="Lawrence Berkeley National Laboratory"/>
            <person name="Mondo S.J."/>
            <person name="Hensen N."/>
            <person name="Bonometti L."/>
            <person name="Westerberg I."/>
            <person name="Brannstrom I.O."/>
            <person name="Guillou S."/>
            <person name="Cros-Aarteil S."/>
            <person name="Calhoun S."/>
            <person name="Haridas S."/>
            <person name="Kuo A."/>
            <person name="Pangilinan J."/>
            <person name="Riley R."/>
            <person name="Labutti K."/>
            <person name="Andreopoulos B."/>
            <person name="Lipzen A."/>
            <person name="Chen C."/>
            <person name="Yanf M."/>
            <person name="Daum C."/>
            <person name="Ng V."/>
            <person name="Clum A."/>
            <person name="Steindorff A."/>
            <person name="Ohm R."/>
            <person name="Martin F."/>
            <person name="Silar P."/>
            <person name="Natvig D."/>
            <person name="Lalanne C."/>
            <person name="Gautier V."/>
            <person name="Ament-Velasquez S.L."/>
            <person name="Kruys A."/>
            <person name="Hutchinson M.I."/>
            <person name="Powell A.J."/>
            <person name="Barry K."/>
            <person name="Miller A.N."/>
            <person name="Grigoriev I.V."/>
            <person name="Debuchy R."/>
            <person name="Gladieux P."/>
            <person name="Thoren M.H."/>
            <person name="Johannesson H."/>
        </authorList>
    </citation>
    <scope>NUCLEOTIDE SEQUENCE</scope>
    <source>
        <strain evidence="5">PSN324</strain>
    </source>
</reference>
<dbReference type="SUPFAM" id="SSF48403">
    <property type="entry name" value="Ankyrin repeat"/>
    <property type="match status" value="1"/>
</dbReference>
<keyword evidence="1" id="KW-0040">ANK repeat</keyword>
<dbReference type="InterPro" id="IPR036770">
    <property type="entry name" value="Ankyrin_rpt-contain_sf"/>
</dbReference>
<dbReference type="PROSITE" id="PS50297">
    <property type="entry name" value="ANK_REP_REGION"/>
    <property type="match status" value="4"/>
</dbReference>
<accession>A0AAV9HNB2</accession>
<feature type="compositionally biased region" description="Basic and acidic residues" evidence="2">
    <location>
        <begin position="1241"/>
        <end position="1252"/>
    </location>
</feature>
<gene>
    <name evidence="5" type="ORF">QBC42DRAFT_268061</name>
</gene>
<reference evidence="5" key="1">
    <citation type="journal article" date="2023" name="Mol. Phylogenet. Evol.">
        <title>Genome-scale phylogeny and comparative genomics of the fungal order Sordariales.</title>
        <authorList>
            <person name="Hensen N."/>
            <person name="Bonometti L."/>
            <person name="Westerberg I."/>
            <person name="Brannstrom I.O."/>
            <person name="Guillou S."/>
            <person name="Cros-Aarteil S."/>
            <person name="Calhoun S."/>
            <person name="Haridas S."/>
            <person name="Kuo A."/>
            <person name="Mondo S."/>
            <person name="Pangilinan J."/>
            <person name="Riley R."/>
            <person name="LaButti K."/>
            <person name="Andreopoulos B."/>
            <person name="Lipzen A."/>
            <person name="Chen C."/>
            <person name="Yan M."/>
            <person name="Daum C."/>
            <person name="Ng V."/>
            <person name="Clum A."/>
            <person name="Steindorff A."/>
            <person name="Ohm R.A."/>
            <person name="Martin F."/>
            <person name="Silar P."/>
            <person name="Natvig D.O."/>
            <person name="Lalanne C."/>
            <person name="Gautier V."/>
            <person name="Ament-Velasquez S.L."/>
            <person name="Kruys A."/>
            <person name="Hutchinson M.I."/>
            <person name="Powell A.J."/>
            <person name="Barry K."/>
            <person name="Miller A.N."/>
            <person name="Grigoriev I.V."/>
            <person name="Debuchy R."/>
            <person name="Gladieux P."/>
            <person name="Hiltunen Thoren M."/>
            <person name="Johannesson H."/>
        </authorList>
    </citation>
    <scope>NUCLEOTIDE SEQUENCE</scope>
    <source>
        <strain evidence="5">PSN324</strain>
    </source>
</reference>
<feature type="domain" description="Heterokaryon incompatibility" evidence="3">
    <location>
        <begin position="22"/>
        <end position="175"/>
    </location>
</feature>
<evidence type="ECO:0008006" key="7">
    <source>
        <dbReference type="Google" id="ProtNLM"/>
    </source>
</evidence>
<protein>
    <recommendedName>
        <fullName evidence="7">Heterokaryon incompatibility domain-containing protein</fullName>
    </recommendedName>
</protein>
<dbReference type="Gene3D" id="1.25.40.20">
    <property type="entry name" value="Ankyrin repeat-containing domain"/>
    <property type="match status" value="2"/>
</dbReference>
<evidence type="ECO:0000313" key="6">
    <source>
        <dbReference type="Proteomes" id="UP001321749"/>
    </source>
</evidence>
<dbReference type="Pfam" id="PF12796">
    <property type="entry name" value="Ank_2"/>
    <property type="match status" value="3"/>
</dbReference>
<dbReference type="InterPro" id="IPR010730">
    <property type="entry name" value="HET"/>
</dbReference>
<feature type="region of interest" description="Disordered" evidence="2">
    <location>
        <begin position="1180"/>
        <end position="1210"/>
    </location>
</feature>
<feature type="repeat" description="ANK" evidence="1">
    <location>
        <begin position="1034"/>
        <end position="1066"/>
    </location>
</feature>
<feature type="region of interest" description="Disordered" evidence="2">
    <location>
        <begin position="1236"/>
        <end position="1277"/>
    </location>
</feature>
<dbReference type="AlphaFoldDB" id="A0AAV9HNB2"/>
<dbReference type="SMART" id="SM00248">
    <property type="entry name" value="ANK"/>
    <property type="match status" value="7"/>
</dbReference>
<organism evidence="5 6">
    <name type="scientific">Cladorrhinum samala</name>
    <dbReference type="NCBI Taxonomy" id="585594"/>
    <lineage>
        <taxon>Eukaryota</taxon>
        <taxon>Fungi</taxon>
        <taxon>Dikarya</taxon>
        <taxon>Ascomycota</taxon>
        <taxon>Pezizomycotina</taxon>
        <taxon>Sordariomycetes</taxon>
        <taxon>Sordariomycetidae</taxon>
        <taxon>Sordariales</taxon>
        <taxon>Podosporaceae</taxon>
        <taxon>Cladorrhinum</taxon>
    </lineage>
</organism>
<dbReference type="Pfam" id="PF26640">
    <property type="entry name" value="DUF8212"/>
    <property type="match status" value="1"/>
</dbReference>
<sequence>MRLLDTSTLRLVHKREGDVPPYAILSHTWGGDDDEVSLSDIQELSTSRLRLATNDNGPFKHRVTKKPGYAKIRDSARLAKSEGYDYIWIDTCCIDKTSSAELSEAINSMFRWYNEAAVCYAYLNDVEDRYYTPHNESDNSSLKKLKEQVNRVEDARLARSIEESRWFTRGWTLQELIAPSNVYFYSRSWTLLGSKLNDGPRLLTSITSFSDLLSDITGVNVGVLTGSLVLEDLSVASRMKWAANRQTTRTEDIAYCLMGIFNVNMPLLYGEGTRAFMRLQEEILKVTHDHSIFCWECGENDMLRYQLSGLLALSPTYFQSFGDIKPVPFEASLSQSQESAPSTMTNAGLHVQLSLKDLAPNRSGLSGHPERESEWYAILDCLPRSFQEDTPMYPAIRLVALGGDQYARLHSEEVFWVYASQVQNSVRKYIYVKQVPMYGLPDIYVPDISISGGGGSTFCTLVAVYPQSRWSPQTRTLKPDTSRHNSVLGIFRYMVQNPPGDSGVFLFQVSVGILPGQQGSLSWNCWCFIQGVSNDPHIQYAQWLPVPGLSRSNGSRNRRFPHGSGVDAGIASNQDQIRFTDRSIFQNITASVRTTRLRNKTYLSLHLSEIHEISATVEVVPSVVSSLPANIFELDATQEAGATGDLAILSATNVAKDQWQASLGFAEDKLAHRPGPSLIRSVLSSRDTNGRDWDSSWQPLQEILLEATRAELVIEKSDGTAANVIEDYFSLLLVKACIGNDADAVTQFIKSPLSTANIEAKTVVSSGKDESPWHAVFRGFRAIHWATVLGHIEIVRLLLEYEADASSSTGSGLTNVHLAAIVGHSEMLNLVLDATDHLGSGWYNKLRRADSPAHLAAAYAKGESNVKPMLNRLMFATKAPAVNGRASVITSAPENEQKEEVPDYIPSQEGHFTDLEQEWDDVAYNKLNKSRETPLHRAAAMNNLAAAEVILDFDYDGYEPLSDEDYFGRTPLWHAAAAGATEVVWLFLEQKPDIDAADSFGRTPLHVACRGGHLKVVEALVQAGANVRAVAYDPKLTACHFAALGGNPEILRVLIKQGADIRSEAVTSTITLGPVHIAAANGYEKCVKVLCEAGCQIDTRATHRLLVNAPTSSLGVMITEVANGTPEQLAMYGSYLKLATYLRKVHDDRARLEASFASLSLGITPERPLEKESLFSRRRTMSWEVSDTAPENEDSDDEGSGEEPLLSSGAEPAFNHDFLPVFSGGGDSLGVDMFDAFFGTRDSDGNETRRNESGLGSSSSPERGSGTQGLLQPWRGG</sequence>
<evidence type="ECO:0000256" key="2">
    <source>
        <dbReference type="SAM" id="MobiDB-lite"/>
    </source>
</evidence>
<evidence type="ECO:0000259" key="4">
    <source>
        <dbReference type="Pfam" id="PF26640"/>
    </source>
</evidence>
<keyword evidence="6" id="KW-1185">Reference proteome</keyword>
<feature type="repeat" description="ANK" evidence="1">
    <location>
        <begin position="1000"/>
        <end position="1032"/>
    </location>
</feature>
<dbReference type="PANTHER" id="PTHR10622">
    <property type="entry name" value="HET DOMAIN-CONTAINING PROTEIN"/>
    <property type="match status" value="1"/>
</dbReference>
<evidence type="ECO:0000313" key="5">
    <source>
        <dbReference type="EMBL" id="KAK4462288.1"/>
    </source>
</evidence>
<feature type="compositionally biased region" description="Acidic residues" evidence="2">
    <location>
        <begin position="1190"/>
        <end position="1201"/>
    </location>
</feature>
<dbReference type="PRINTS" id="PR01415">
    <property type="entry name" value="ANKYRIN"/>
</dbReference>
<dbReference type="PANTHER" id="PTHR10622:SF10">
    <property type="entry name" value="HET DOMAIN-CONTAINING PROTEIN"/>
    <property type="match status" value="1"/>
</dbReference>
<feature type="domain" description="DUF8212" evidence="4">
    <location>
        <begin position="274"/>
        <end position="382"/>
    </location>
</feature>
<dbReference type="InterPro" id="IPR058525">
    <property type="entry name" value="DUF8212"/>
</dbReference>
<comment type="caution">
    <text evidence="5">The sequence shown here is derived from an EMBL/GenBank/DDBJ whole genome shotgun (WGS) entry which is preliminary data.</text>
</comment>
<feature type="repeat" description="ANK" evidence="1">
    <location>
        <begin position="778"/>
        <end position="810"/>
    </location>
</feature>
<evidence type="ECO:0000259" key="3">
    <source>
        <dbReference type="Pfam" id="PF06985"/>
    </source>
</evidence>
<dbReference type="PROSITE" id="PS50088">
    <property type="entry name" value="ANK_REPEAT"/>
    <property type="match status" value="4"/>
</dbReference>
<dbReference type="Pfam" id="PF06985">
    <property type="entry name" value="HET"/>
    <property type="match status" value="1"/>
</dbReference>
<dbReference type="InterPro" id="IPR002110">
    <property type="entry name" value="Ankyrin_rpt"/>
</dbReference>